<evidence type="ECO:0000313" key="1">
    <source>
        <dbReference type="EMBL" id="CAI9102736.1"/>
    </source>
</evidence>
<name>A0AAV1D5J2_OLDCO</name>
<evidence type="ECO:0000313" key="2">
    <source>
        <dbReference type="Proteomes" id="UP001161247"/>
    </source>
</evidence>
<accession>A0AAV1D5J2</accession>
<dbReference type="EMBL" id="OX459121">
    <property type="protein sequence ID" value="CAI9102736.1"/>
    <property type="molecule type" value="Genomic_DNA"/>
</dbReference>
<dbReference type="Proteomes" id="UP001161247">
    <property type="component" value="Chromosome 4"/>
</dbReference>
<dbReference type="AlphaFoldDB" id="A0AAV1D5J2"/>
<protein>
    <submittedName>
        <fullName evidence="1">OLC1v1001054C1</fullName>
    </submittedName>
</protein>
<proteinExistence type="predicted"/>
<sequence>MSQVDDDIEEIEVEKGSLPYLQDLPNDDAQMIDVKIETRRIGEGQADVPKPSKQHKIRGDNKLQQPKAFVYSATCPMPSLVSSFLLQSQSATFYSSLLLLFSLLLQRLLTICSHKSPFLHSLFSTAQFAVVSQLLHHCSPSTAANPSLQQQHQLVSNRVVAAVLHIFSLFLFFHLQQQQLVVMAKQFPSMGIKISARDSSLIDSSNSYCSSNLAAE</sequence>
<keyword evidence="2" id="KW-1185">Reference proteome</keyword>
<reference evidence="1" key="1">
    <citation type="submission" date="2023-03" db="EMBL/GenBank/DDBJ databases">
        <authorList>
            <person name="Julca I."/>
        </authorList>
    </citation>
    <scope>NUCLEOTIDE SEQUENCE</scope>
</reference>
<gene>
    <name evidence="1" type="ORF">OLC1_LOCUS12036</name>
</gene>
<organism evidence="1 2">
    <name type="scientific">Oldenlandia corymbosa var. corymbosa</name>
    <dbReference type="NCBI Taxonomy" id="529605"/>
    <lineage>
        <taxon>Eukaryota</taxon>
        <taxon>Viridiplantae</taxon>
        <taxon>Streptophyta</taxon>
        <taxon>Embryophyta</taxon>
        <taxon>Tracheophyta</taxon>
        <taxon>Spermatophyta</taxon>
        <taxon>Magnoliopsida</taxon>
        <taxon>eudicotyledons</taxon>
        <taxon>Gunneridae</taxon>
        <taxon>Pentapetalae</taxon>
        <taxon>asterids</taxon>
        <taxon>lamiids</taxon>
        <taxon>Gentianales</taxon>
        <taxon>Rubiaceae</taxon>
        <taxon>Rubioideae</taxon>
        <taxon>Spermacoceae</taxon>
        <taxon>Hedyotis-Oldenlandia complex</taxon>
        <taxon>Oldenlandia</taxon>
    </lineage>
</organism>